<organism evidence="1">
    <name type="scientific">marine metagenome</name>
    <dbReference type="NCBI Taxonomy" id="408172"/>
    <lineage>
        <taxon>unclassified sequences</taxon>
        <taxon>metagenomes</taxon>
        <taxon>ecological metagenomes</taxon>
    </lineage>
</organism>
<dbReference type="EMBL" id="UINC01099119">
    <property type="protein sequence ID" value="SVC58144.1"/>
    <property type="molecule type" value="Genomic_DNA"/>
</dbReference>
<dbReference type="AlphaFoldDB" id="A0A382NAC1"/>
<proteinExistence type="predicted"/>
<sequence length="30" mass="3503">MASETPAWSDDLEDWMLRMTDKYPPFSGKP</sequence>
<reference evidence="1" key="1">
    <citation type="submission" date="2018-05" db="EMBL/GenBank/DDBJ databases">
        <authorList>
            <person name="Lanie J.A."/>
            <person name="Ng W.-L."/>
            <person name="Kazmierczak K.M."/>
            <person name="Andrzejewski T.M."/>
            <person name="Davidsen T.M."/>
            <person name="Wayne K.J."/>
            <person name="Tettelin H."/>
            <person name="Glass J.I."/>
            <person name="Rusch D."/>
            <person name="Podicherti R."/>
            <person name="Tsui H.-C.T."/>
            <person name="Winkler M.E."/>
        </authorList>
    </citation>
    <scope>NUCLEOTIDE SEQUENCE</scope>
</reference>
<accession>A0A382NAC1</accession>
<name>A0A382NAC1_9ZZZZ</name>
<evidence type="ECO:0000313" key="1">
    <source>
        <dbReference type="EMBL" id="SVC58144.1"/>
    </source>
</evidence>
<gene>
    <name evidence="1" type="ORF">METZ01_LOCUS310998</name>
</gene>
<protein>
    <submittedName>
        <fullName evidence="1">Uncharacterized protein</fullName>
    </submittedName>
</protein>